<dbReference type="HOGENOM" id="CLU_2017771_0_0_1"/>
<name>B7QH97_IXOSC</name>
<sequence length="123" mass="14050">MAKKSATGDNDRFVVELLNARNLGESDAVVMRRLELEHARELLRFQTEERIAMRRIEAEGKTTRQETWSGTDGSEGCHTDPFSQCAKVLKVRKMPYGVDVPVWFEEVEDIFSTFRVPKSIGCI</sequence>
<dbReference type="EMBL" id="DS938182">
    <property type="protein sequence ID" value="EEC18219.1"/>
    <property type="molecule type" value="Genomic_DNA"/>
</dbReference>
<evidence type="ECO:0000313" key="3">
    <source>
        <dbReference type="EnsemblMetazoa" id="ISCW014318-PA"/>
    </source>
</evidence>
<evidence type="ECO:0000256" key="1">
    <source>
        <dbReference type="SAM" id="MobiDB-lite"/>
    </source>
</evidence>
<accession>B7QH97</accession>
<evidence type="ECO:0000313" key="2">
    <source>
        <dbReference type="EMBL" id="EEC18219.1"/>
    </source>
</evidence>
<reference evidence="2 4" key="1">
    <citation type="submission" date="2008-03" db="EMBL/GenBank/DDBJ databases">
        <title>Annotation of Ixodes scapularis.</title>
        <authorList>
            <consortium name="Ixodes scapularis Genome Project Consortium"/>
            <person name="Caler E."/>
            <person name="Hannick L.I."/>
            <person name="Bidwell S."/>
            <person name="Joardar V."/>
            <person name="Thiagarajan M."/>
            <person name="Amedeo P."/>
            <person name="Galinsky K.J."/>
            <person name="Schobel S."/>
            <person name="Inman J."/>
            <person name="Hostetler J."/>
            <person name="Miller J."/>
            <person name="Hammond M."/>
            <person name="Megy K."/>
            <person name="Lawson D."/>
            <person name="Kodira C."/>
            <person name="Sutton G."/>
            <person name="Meyer J."/>
            <person name="Hill C.A."/>
            <person name="Birren B."/>
            <person name="Nene V."/>
            <person name="Collins F."/>
            <person name="Alarcon-Chaidez F."/>
            <person name="Wikel S."/>
            <person name="Strausberg R."/>
        </authorList>
    </citation>
    <scope>NUCLEOTIDE SEQUENCE [LARGE SCALE GENOMIC DNA]</scope>
    <source>
        <strain evidence="4">Wikel</strain>
        <strain evidence="2">Wikel colony</strain>
    </source>
</reference>
<dbReference type="Proteomes" id="UP000001555">
    <property type="component" value="Unassembled WGS sequence"/>
</dbReference>
<dbReference type="AlphaFoldDB" id="B7QH97"/>
<evidence type="ECO:0000313" key="4">
    <source>
        <dbReference type="Proteomes" id="UP000001555"/>
    </source>
</evidence>
<dbReference type="EMBL" id="ABJB010960457">
    <property type="status" value="NOT_ANNOTATED_CDS"/>
    <property type="molecule type" value="Genomic_DNA"/>
</dbReference>
<dbReference type="PaxDb" id="6945-B7QH97"/>
<keyword evidence="4" id="KW-1185">Reference proteome</keyword>
<dbReference type="VEuPathDB" id="VectorBase:ISCI014318"/>
<dbReference type="VEuPathDB" id="VectorBase:ISCW014318"/>
<organism>
    <name type="scientific">Ixodes scapularis</name>
    <name type="common">Black-legged tick</name>
    <name type="synonym">Deer tick</name>
    <dbReference type="NCBI Taxonomy" id="6945"/>
    <lineage>
        <taxon>Eukaryota</taxon>
        <taxon>Metazoa</taxon>
        <taxon>Ecdysozoa</taxon>
        <taxon>Arthropoda</taxon>
        <taxon>Chelicerata</taxon>
        <taxon>Arachnida</taxon>
        <taxon>Acari</taxon>
        <taxon>Parasitiformes</taxon>
        <taxon>Ixodida</taxon>
        <taxon>Ixodoidea</taxon>
        <taxon>Ixodidae</taxon>
        <taxon>Ixodinae</taxon>
        <taxon>Ixodes</taxon>
    </lineage>
</organism>
<gene>
    <name evidence="2" type="ORF">IscW_ISCW014318</name>
</gene>
<reference evidence="3" key="2">
    <citation type="submission" date="2020-05" db="UniProtKB">
        <authorList>
            <consortium name="EnsemblMetazoa"/>
        </authorList>
    </citation>
    <scope>IDENTIFICATION</scope>
    <source>
        <strain evidence="3">wikel</strain>
    </source>
</reference>
<proteinExistence type="predicted"/>
<protein>
    <submittedName>
        <fullName evidence="2 3">Uncharacterized protein</fullName>
    </submittedName>
</protein>
<dbReference type="InParanoid" id="B7QH97"/>
<feature type="region of interest" description="Disordered" evidence="1">
    <location>
        <begin position="57"/>
        <end position="77"/>
    </location>
</feature>
<dbReference type="EnsemblMetazoa" id="ISCW014318-RA">
    <property type="protein sequence ID" value="ISCW014318-PA"/>
    <property type="gene ID" value="ISCW014318"/>
</dbReference>